<dbReference type="SUPFAM" id="SSF53098">
    <property type="entry name" value="Ribonuclease H-like"/>
    <property type="match status" value="1"/>
</dbReference>
<organism evidence="2 3">
    <name type="scientific">Bianquea renquensis</name>
    <dbReference type="NCBI Taxonomy" id="2763661"/>
    <lineage>
        <taxon>Bacteria</taxon>
        <taxon>Bacillati</taxon>
        <taxon>Bacillota</taxon>
        <taxon>Clostridia</taxon>
        <taxon>Eubacteriales</taxon>
        <taxon>Bianqueaceae</taxon>
        <taxon>Bianquea</taxon>
    </lineage>
</organism>
<dbReference type="InterPro" id="IPR001584">
    <property type="entry name" value="Integrase_cat-core"/>
</dbReference>
<proteinExistence type="predicted"/>
<dbReference type="PROSITE" id="PS50994">
    <property type="entry name" value="INTEGRASE"/>
    <property type="match status" value="1"/>
</dbReference>
<accession>A0A926DRJ4</accession>
<dbReference type="InterPro" id="IPR036397">
    <property type="entry name" value="RNaseH_sf"/>
</dbReference>
<dbReference type="Proteomes" id="UP000657006">
    <property type="component" value="Unassembled WGS sequence"/>
</dbReference>
<gene>
    <name evidence="2" type="ORF">H8730_04100</name>
</gene>
<sequence>MLEEASRERFIYVYRENSSYSTVDFVQRAIIYFGYAPDEIQTDNGGEFTHTQKTSAYILWISSATIGTLDINESDPKHLGTTEK</sequence>
<feature type="domain" description="Integrase catalytic" evidence="1">
    <location>
        <begin position="1"/>
        <end position="84"/>
    </location>
</feature>
<dbReference type="GO" id="GO:0003676">
    <property type="term" value="F:nucleic acid binding"/>
    <property type="evidence" value="ECO:0007669"/>
    <property type="project" value="InterPro"/>
</dbReference>
<reference evidence="2" key="1">
    <citation type="submission" date="2020-08" db="EMBL/GenBank/DDBJ databases">
        <title>Genome public.</title>
        <authorList>
            <person name="Liu C."/>
            <person name="Sun Q."/>
        </authorList>
    </citation>
    <scope>NUCLEOTIDE SEQUENCE</scope>
    <source>
        <strain evidence="2">NSJ-32</strain>
    </source>
</reference>
<dbReference type="AlphaFoldDB" id="A0A926DRJ4"/>
<evidence type="ECO:0000259" key="1">
    <source>
        <dbReference type="PROSITE" id="PS50994"/>
    </source>
</evidence>
<keyword evidence="3" id="KW-1185">Reference proteome</keyword>
<dbReference type="InterPro" id="IPR012337">
    <property type="entry name" value="RNaseH-like_sf"/>
</dbReference>
<dbReference type="Gene3D" id="3.30.420.10">
    <property type="entry name" value="Ribonuclease H-like superfamily/Ribonuclease H"/>
    <property type="match status" value="1"/>
</dbReference>
<dbReference type="Pfam" id="PF00665">
    <property type="entry name" value="rve"/>
    <property type="match status" value="1"/>
</dbReference>
<comment type="caution">
    <text evidence="2">The sequence shown here is derived from an EMBL/GenBank/DDBJ whole genome shotgun (WGS) entry which is preliminary data.</text>
</comment>
<protein>
    <recommendedName>
        <fullName evidence="1">Integrase catalytic domain-containing protein</fullName>
    </recommendedName>
</protein>
<evidence type="ECO:0000313" key="3">
    <source>
        <dbReference type="Proteomes" id="UP000657006"/>
    </source>
</evidence>
<dbReference type="EMBL" id="JACRSQ010000004">
    <property type="protein sequence ID" value="MBC8542728.1"/>
    <property type="molecule type" value="Genomic_DNA"/>
</dbReference>
<dbReference type="GO" id="GO:0015074">
    <property type="term" value="P:DNA integration"/>
    <property type="evidence" value="ECO:0007669"/>
    <property type="project" value="InterPro"/>
</dbReference>
<name>A0A926DRJ4_9FIRM</name>
<evidence type="ECO:0000313" key="2">
    <source>
        <dbReference type="EMBL" id="MBC8542728.1"/>
    </source>
</evidence>